<reference evidence="1" key="1">
    <citation type="submission" date="2021-01" db="EMBL/GenBank/DDBJ databases">
        <authorList>
            <person name="Corre E."/>
            <person name="Pelletier E."/>
            <person name="Niang G."/>
            <person name="Scheremetjew M."/>
            <person name="Finn R."/>
            <person name="Kale V."/>
            <person name="Holt S."/>
            <person name="Cochrane G."/>
            <person name="Meng A."/>
            <person name="Brown T."/>
            <person name="Cohen L."/>
        </authorList>
    </citation>
    <scope>NUCLEOTIDE SEQUENCE</scope>
    <source>
        <strain evidence="1">CCMP644</strain>
    </source>
</reference>
<dbReference type="AlphaFoldDB" id="A0A7S1DTQ9"/>
<protein>
    <submittedName>
        <fullName evidence="1">Uncharacterized protein</fullName>
    </submittedName>
</protein>
<accession>A0A7S1DTQ9</accession>
<dbReference type="EMBL" id="HBFX01019318">
    <property type="protein sequence ID" value="CAD8957178.1"/>
    <property type="molecule type" value="Transcribed_RNA"/>
</dbReference>
<sequence length="113" mass="13506">MYWTVDPIRDKALVDLIREMMRTNQGARIDPERKDGERKDLRKSYWEIVGTKSKIVDHIAPINDEHTFINSIDEKTTDTYTRLAFDGRVVFYQIQVRVWVWGSVFFEWFLSGF</sequence>
<gene>
    <name evidence="1" type="ORF">HAND00432_LOCUS11717</name>
</gene>
<name>A0A7S1DTQ9_HEMAN</name>
<proteinExistence type="predicted"/>
<evidence type="ECO:0000313" key="1">
    <source>
        <dbReference type="EMBL" id="CAD8957178.1"/>
    </source>
</evidence>
<organism evidence="1">
    <name type="scientific">Hemiselmis andersenii</name>
    <name type="common">Cryptophyte alga</name>
    <dbReference type="NCBI Taxonomy" id="464988"/>
    <lineage>
        <taxon>Eukaryota</taxon>
        <taxon>Cryptophyceae</taxon>
        <taxon>Cryptomonadales</taxon>
        <taxon>Hemiselmidaceae</taxon>
        <taxon>Hemiselmis</taxon>
    </lineage>
</organism>